<comment type="similarity">
    <text evidence="6">Belongs to the methyltransferase superfamily. RNA methyltransferase RsmG family.</text>
</comment>
<dbReference type="EMBL" id="SOAW01000002">
    <property type="protein sequence ID" value="TDT31000.1"/>
    <property type="molecule type" value="Genomic_DNA"/>
</dbReference>
<comment type="function">
    <text evidence="6">Specifically methylates the N7 position of a guanine in 16S rRNA.</text>
</comment>
<keyword evidence="3 6" id="KW-0489">Methyltransferase</keyword>
<dbReference type="Proteomes" id="UP000295371">
    <property type="component" value="Unassembled WGS sequence"/>
</dbReference>
<dbReference type="AlphaFoldDB" id="A0A4R7J1L4"/>
<sequence>MSVPIPPAAQDLFGDRIDTARAYVEVLADRGVSHGLLGPREIPRLWERHLINSLALEQFVETDSTVVDIGSGAGLPGIPLAIARPDLQVTLLEPLLRRSKFLTTVVDELGLSQRVSVVRARAEDHDGRYAVVTARAVAPLPRLVDWALPLMSEGGTILALKGASALAEVADAAQVVQRLALHSEVSQVVVHPDAEPTTVVSLRRNQ</sequence>
<protein>
    <recommendedName>
        <fullName evidence="6">Ribosomal RNA small subunit methyltransferase G</fullName>
        <ecNumber evidence="6">2.1.1.-</ecNumber>
    </recommendedName>
    <alternativeName>
        <fullName evidence="6">16S rRNA 7-methylguanosine methyltransferase</fullName>
        <shortName evidence="6">16S rRNA m7G methyltransferase</shortName>
    </alternativeName>
</protein>
<proteinExistence type="inferred from homology"/>
<evidence type="ECO:0000313" key="8">
    <source>
        <dbReference type="Proteomes" id="UP000295371"/>
    </source>
</evidence>
<evidence type="ECO:0000256" key="2">
    <source>
        <dbReference type="ARBA" id="ARBA00022552"/>
    </source>
</evidence>
<dbReference type="Gene3D" id="3.40.50.150">
    <property type="entry name" value="Vaccinia Virus protein VP39"/>
    <property type="match status" value="1"/>
</dbReference>
<accession>A0A4R7J1L4</accession>
<dbReference type="PANTHER" id="PTHR31760">
    <property type="entry name" value="S-ADENOSYL-L-METHIONINE-DEPENDENT METHYLTRANSFERASES SUPERFAMILY PROTEIN"/>
    <property type="match status" value="1"/>
</dbReference>
<gene>
    <name evidence="6" type="primary">rsmG</name>
    <name evidence="7" type="ORF">CLV29_2409</name>
</gene>
<dbReference type="Pfam" id="PF02527">
    <property type="entry name" value="GidB"/>
    <property type="match status" value="1"/>
</dbReference>
<reference evidence="7 8" key="1">
    <citation type="submission" date="2019-03" db="EMBL/GenBank/DDBJ databases">
        <title>Genomic Encyclopedia of Archaeal and Bacterial Type Strains, Phase II (KMG-II): from individual species to whole genera.</title>
        <authorList>
            <person name="Goeker M."/>
        </authorList>
    </citation>
    <scope>NUCLEOTIDE SEQUENCE [LARGE SCALE GENOMIC DNA]</scope>
    <source>
        <strain evidence="7 8">DSM 24323</strain>
    </source>
</reference>
<dbReference type="SUPFAM" id="SSF53335">
    <property type="entry name" value="S-adenosyl-L-methionine-dependent methyltransferases"/>
    <property type="match status" value="1"/>
</dbReference>
<evidence type="ECO:0000256" key="6">
    <source>
        <dbReference type="HAMAP-Rule" id="MF_00074"/>
    </source>
</evidence>
<name>A0A4R7J1L4_9ACTN</name>
<keyword evidence="5 6" id="KW-0949">S-adenosyl-L-methionine</keyword>
<feature type="binding site" evidence="6">
    <location>
        <position position="70"/>
    </location>
    <ligand>
        <name>S-adenosyl-L-methionine</name>
        <dbReference type="ChEBI" id="CHEBI:59789"/>
    </ligand>
</feature>
<dbReference type="PANTHER" id="PTHR31760:SF0">
    <property type="entry name" value="S-ADENOSYL-L-METHIONINE-DEPENDENT METHYLTRANSFERASES SUPERFAMILY PROTEIN"/>
    <property type="match status" value="1"/>
</dbReference>
<keyword evidence="4 6" id="KW-0808">Transferase</keyword>
<evidence type="ECO:0000256" key="4">
    <source>
        <dbReference type="ARBA" id="ARBA00022679"/>
    </source>
</evidence>
<comment type="subcellular location">
    <subcellularLocation>
        <location evidence="6">Cytoplasm</location>
    </subcellularLocation>
</comment>
<comment type="caution">
    <text evidence="7">The sequence shown here is derived from an EMBL/GenBank/DDBJ whole genome shotgun (WGS) entry which is preliminary data.</text>
</comment>
<comment type="caution">
    <text evidence="6">Lacks conserved residue(s) required for the propagation of feature annotation.</text>
</comment>
<dbReference type="PIRSF" id="PIRSF003078">
    <property type="entry name" value="GidB"/>
    <property type="match status" value="1"/>
</dbReference>
<keyword evidence="2 6" id="KW-0698">rRNA processing</keyword>
<feature type="binding site" evidence="6">
    <location>
        <position position="75"/>
    </location>
    <ligand>
        <name>S-adenosyl-L-methionine</name>
        <dbReference type="ChEBI" id="CHEBI:59789"/>
    </ligand>
</feature>
<keyword evidence="1 6" id="KW-0963">Cytoplasm</keyword>
<dbReference type="GO" id="GO:0070043">
    <property type="term" value="F:rRNA (guanine-N7-)-methyltransferase activity"/>
    <property type="evidence" value="ECO:0007669"/>
    <property type="project" value="UniProtKB-UniRule"/>
</dbReference>
<evidence type="ECO:0000256" key="1">
    <source>
        <dbReference type="ARBA" id="ARBA00022490"/>
    </source>
</evidence>
<dbReference type="RefSeq" id="WP_243831915.1">
    <property type="nucleotide sequence ID" value="NZ_SOAW01000002.1"/>
</dbReference>
<dbReference type="GO" id="GO:0005829">
    <property type="term" value="C:cytosol"/>
    <property type="evidence" value="ECO:0007669"/>
    <property type="project" value="TreeGrafter"/>
</dbReference>
<dbReference type="NCBIfam" id="TIGR00138">
    <property type="entry name" value="rsmG_gidB"/>
    <property type="match status" value="1"/>
</dbReference>
<evidence type="ECO:0000256" key="3">
    <source>
        <dbReference type="ARBA" id="ARBA00022603"/>
    </source>
</evidence>
<feature type="binding site" evidence="6">
    <location>
        <begin position="122"/>
        <end position="123"/>
    </location>
    <ligand>
        <name>S-adenosyl-L-methionine</name>
        <dbReference type="ChEBI" id="CHEBI:59789"/>
    </ligand>
</feature>
<dbReference type="EC" id="2.1.1.-" evidence="6"/>
<dbReference type="HAMAP" id="MF_00074">
    <property type="entry name" value="16SrRNA_methyltr_G"/>
    <property type="match status" value="1"/>
</dbReference>
<keyword evidence="8" id="KW-1185">Reference proteome</keyword>
<dbReference type="InterPro" id="IPR029063">
    <property type="entry name" value="SAM-dependent_MTases_sf"/>
</dbReference>
<evidence type="ECO:0000256" key="5">
    <source>
        <dbReference type="ARBA" id="ARBA00022691"/>
    </source>
</evidence>
<organism evidence="7 8">
    <name type="scientific">Naumannella halotolerans</name>
    <dbReference type="NCBI Taxonomy" id="993414"/>
    <lineage>
        <taxon>Bacteria</taxon>
        <taxon>Bacillati</taxon>
        <taxon>Actinomycetota</taxon>
        <taxon>Actinomycetes</taxon>
        <taxon>Propionibacteriales</taxon>
        <taxon>Propionibacteriaceae</taxon>
        <taxon>Naumannella</taxon>
    </lineage>
</organism>
<dbReference type="InterPro" id="IPR003682">
    <property type="entry name" value="rRNA_ssu_MeTfrase_G"/>
</dbReference>
<evidence type="ECO:0000313" key="7">
    <source>
        <dbReference type="EMBL" id="TDT31000.1"/>
    </source>
</evidence>
<feature type="binding site" evidence="6">
    <location>
        <position position="135"/>
    </location>
    <ligand>
        <name>S-adenosyl-L-methionine</name>
        <dbReference type="ChEBI" id="CHEBI:59789"/>
    </ligand>
</feature>